<dbReference type="Pfam" id="PF01522">
    <property type="entry name" value="Polysacc_deac_1"/>
    <property type="match status" value="1"/>
</dbReference>
<evidence type="ECO:0000256" key="1">
    <source>
        <dbReference type="SAM" id="SignalP"/>
    </source>
</evidence>
<keyword evidence="1" id="KW-0732">Signal</keyword>
<protein>
    <submittedName>
        <fullName evidence="3">Polysaccharide deacetylase</fullName>
    </submittedName>
</protein>
<name>A0AAJ5K5Y9_9DEIO</name>
<dbReference type="CDD" id="cd10955">
    <property type="entry name" value="CE4_BH0857_like"/>
    <property type="match status" value="1"/>
</dbReference>
<feature type="chain" id="PRO_5042595060" evidence="1">
    <location>
        <begin position="22"/>
        <end position="255"/>
    </location>
</feature>
<dbReference type="SUPFAM" id="SSF88713">
    <property type="entry name" value="Glycoside hydrolase/deacetylase"/>
    <property type="match status" value="1"/>
</dbReference>
<dbReference type="PANTHER" id="PTHR10587:SF134">
    <property type="entry name" value="SECRETED PROTEIN"/>
    <property type="match status" value="1"/>
</dbReference>
<dbReference type="Proteomes" id="UP000308000">
    <property type="component" value="Unassembled WGS sequence"/>
</dbReference>
<dbReference type="InterPro" id="IPR050248">
    <property type="entry name" value="Polysacc_deacetylase_ArnD"/>
</dbReference>
<proteinExistence type="predicted"/>
<comment type="caution">
    <text evidence="3">The sequence shown here is derived from an EMBL/GenBank/DDBJ whole genome shotgun (WGS) entry which is preliminary data.</text>
</comment>
<dbReference type="PANTHER" id="PTHR10587">
    <property type="entry name" value="GLYCOSYL TRANSFERASE-RELATED"/>
    <property type="match status" value="1"/>
</dbReference>
<feature type="domain" description="NodB homology" evidence="2">
    <location>
        <begin position="40"/>
        <end position="241"/>
    </location>
</feature>
<evidence type="ECO:0000259" key="2">
    <source>
        <dbReference type="PROSITE" id="PS51677"/>
    </source>
</evidence>
<gene>
    <name evidence="3" type="ORF">FCS05_05140</name>
</gene>
<feature type="signal peptide" evidence="1">
    <location>
        <begin position="1"/>
        <end position="21"/>
    </location>
</feature>
<evidence type="ECO:0000313" key="3">
    <source>
        <dbReference type="EMBL" id="TLK29921.1"/>
    </source>
</evidence>
<dbReference type="EMBL" id="VBRC01000003">
    <property type="protein sequence ID" value="TLK29921.1"/>
    <property type="molecule type" value="Genomic_DNA"/>
</dbReference>
<dbReference type="InterPro" id="IPR011330">
    <property type="entry name" value="Glyco_hydro/deAcase_b/a-brl"/>
</dbReference>
<dbReference type="GO" id="GO:0005975">
    <property type="term" value="P:carbohydrate metabolic process"/>
    <property type="evidence" value="ECO:0007669"/>
    <property type="project" value="InterPro"/>
</dbReference>
<organism evidence="3 4">
    <name type="scientific">Deinococcus metallilatus</name>
    <dbReference type="NCBI Taxonomy" id="1211322"/>
    <lineage>
        <taxon>Bacteria</taxon>
        <taxon>Thermotogati</taxon>
        <taxon>Deinococcota</taxon>
        <taxon>Deinococci</taxon>
        <taxon>Deinococcales</taxon>
        <taxon>Deinococcaceae</taxon>
        <taxon>Deinococcus</taxon>
    </lineage>
</organism>
<dbReference type="Gene3D" id="3.20.20.370">
    <property type="entry name" value="Glycoside hydrolase/deacetylase"/>
    <property type="match status" value="1"/>
</dbReference>
<dbReference type="InterPro" id="IPR002509">
    <property type="entry name" value="NODB_dom"/>
</dbReference>
<accession>A0AAJ5K5Y9</accession>
<dbReference type="AlphaFoldDB" id="A0AAJ5K5Y9"/>
<sequence length="255" mass="27214">MLEGMKRLCCLLFGLLGPAQALTPSLDAPGIVTHGPRTVREVALTFDADMTPGMEGELRRGQVRSFYNAGVVQALESTHTPATFFLTGMWAQVYPQQARALAQHPGFEIENHSFDHPGFSQPCYGLKAVARSDKAADIERAQAAIRGAAGVTPRYFRFPGGCATESDVKLAEAQGLQVIHWDVVGGDVNQPDPARIVRQVLDRVQPGSIVVLHVSGGHAPATGLALPAIISGLKARGYSFVTVQELLGPTATAHR</sequence>
<evidence type="ECO:0000313" key="4">
    <source>
        <dbReference type="Proteomes" id="UP000308000"/>
    </source>
</evidence>
<dbReference type="PROSITE" id="PS51677">
    <property type="entry name" value="NODB"/>
    <property type="match status" value="1"/>
</dbReference>
<reference evidence="3 4" key="1">
    <citation type="submission" date="2019-04" db="EMBL/GenBank/DDBJ databases">
        <title>Deinococcus metalilatus MA1002 mutant No.5.</title>
        <authorList>
            <person name="Park W."/>
            <person name="Park C."/>
        </authorList>
    </citation>
    <scope>NUCLEOTIDE SEQUENCE [LARGE SCALE GENOMIC DNA]</scope>
    <source>
        <strain evidence="3 4">MA1002-m5</strain>
    </source>
</reference>
<dbReference type="GO" id="GO:0016810">
    <property type="term" value="F:hydrolase activity, acting on carbon-nitrogen (but not peptide) bonds"/>
    <property type="evidence" value="ECO:0007669"/>
    <property type="project" value="InterPro"/>
</dbReference>